<proteinExistence type="predicted"/>
<name>A0ABR3XLB5_9EURO</name>
<keyword evidence="2" id="KW-1185">Reference proteome</keyword>
<protein>
    <submittedName>
        <fullName evidence="1">Uncharacterized protein</fullName>
    </submittedName>
</protein>
<sequence>MCNDQVTKNSSSPNQLIANPNATANHIANVPASNTSWSNMQLFVPMADNSNQKVGFVSKPGSDQMAARFLIYGGNVMVNDGSGNMDSCFFAQLSGTDGVWSLLWNMTRSQASAASAFPVALRNVEPSPKRND</sequence>
<gene>
    <name evidence="1" type="ORF">Plec18167_005190</name>
</gene>
<evidence type="ECO:0000313" key="1">
    <source>
        <dbReference type="EMBL" id="KAL1876781.1"/>
    </source>
</evidence>
<dbReference type="EMBL" id="JAVDPF010000015">
    <property type="protein sequence ID" value="KAL1876781.1"/>
    <property type="molecule type" value="Genomic_DNA"/>
</dbReference>
<dbReference type="Proteomes" id="UP001583193">
    <property type="component" value="Unassembled WGS sequence"/>
</dbReference>
<comment type="caution">
    <text evidence="1">The sequence shown here is derived from an EMBL/GenBank/DDBJ whole genome shotgun (WGS) entry which is preliminary data.</text>
</comment>
<accession>A0ABR3XLB5</accession>
<organism evidence="1 2">
    <name type="scientific">Paecilomyces lecythidis</name>
    <dbReference type="NCBI Taxonomy" id="3004212"/>
    <lineage>
        <taxon>Eukaryota</taxon>
        <taxon>Fungi</taxon>
        <taxon>Dikarya</taxon>
        <taxon>Ascomycota</taxon>
        <taxon>Pezizomycotina</taxon>
        <taxon>Eurotiomycetes</taxon>
        <taxon>Eurotiomycetidae</taxon>
        <taxon>Eurotiales</taxon>
        <taxon>Thermoascaceae</taxon>
        <taxon>Paecilomyces</taxon>
    </lineage>
</organism>
<evidence type="ECO:0000313" key="2">
    <source>
        <dbReference type="Proteomes" id="UP001583193"/>
    </source>
</evidence>
<reference evidence="1 2" key="1">
    <citation type="journal article" date="2024" name="IMA Fungus">
        <title>IMA Genome - F19 : A genome assembly and annotation guide to empower mycologists, including annotated draft genome sequences of Ceratocystis pirilliformis, Diaporthe australafricana, Fusarium ophioides, Paecilomyces lecythidis, and Sporothrix stenoceras.</title>
        <authorList>
            <person name="Aylward J."/>
            <person name="Wilson A.M."/>
            <person name="Visagie C.M."/>
            <person name="Spraker J."/>
            <person name="Barnes I."/>
            <person name="Buitendag C."/>
            <person name="Ceriani C."/>
            <person name="Del Mar Angel L."/>
            <person name="du Plessis D."/>
            <person name="Fuchs T."/>
            <person name="Gasser K."/>
            <person name="Kramer D."/>
            <person name="Li W."/>
            <person name="Munsamy K."/>
            <person name="Piso A."/>
            <person name="Price J.L."/>
            <person name="Sonnekus B."/>
            <person name="Thomas C."/>
            <person name="van der Nest A."/>
            <person name="van Dijk A."/>
            <person name="van Heerden A."/>
            <person name="van Vuuren N."/>
            <person name="Yilmaz N."/>
            <person name="Duong T.A."/>
            <person name="van der Merwe N.A."/>
            <person name="Wingfield M.J."/>
            <person name="Wingfield B.D."/>
        </authorList>
    </citation>
    <scope>NUCLEOTIDE SEQUENCE [LARGE SCALE GENOMIC DNA]</scope>
    <source>
        <strain evidence="1 2">CMW 18167</strain>
    </source>
</reference>